<dbReference type="EMBL" id="JACEIK010003049">
    <property type="protein sequence ID" value="MCD9640083.1"/>
    <property type="molecule type" value="Genomic_DNA"/>
</dbReference>
<feature type="non-terminal residue" evidence="1">
    <location>
        <position position="1"/>
    </location>
</feature>
<keyword evidence="2" id="KW-1185">Reference proteome</keyword>
<dbReference type="Proteomes" id="UP000823775">
    <property type="component" value="Unassembled WGS sequence"/>
</dbReference>
<gene>
    <name evidence="1" type="ORF">HAX54_025114</name>
</gene>
<organism evidence="1 2">
    <name type="scientific">Datura stramonium</name>
    <name type="common">Jimsonweed</name>
    <name type="synonym">Common thornapple</name>
    <dbReference type="NCBI Taxonomy" id="4076"/>
    <lineage>
        <taxon>Eukaryota</taxon>
        <taxon>Viridiplantae</taxon>
        <taxon>Streptophyta</taxon>
        <taxon>Embryophyta</taxon>
        <taxon>Tracheophyta</taxon>
        <taxon>Spermatophyta</taxon>
        <taxon>Magnoliopsida</taxon>
        <taxon>eudicotyledons</taxon>
        <taxon>Gunneridae</taxon>
        <taxon>Pentapetalae</taxon>
        <taxon>asterids</taxon>
        <taxon>lamiids</taxon>
        <taxon>Solanales</taxon>
        <taxon>Solanaceae</taxon>
        <taxon>Solanoideae</taxon>
        <taxon>Datureae</taxon>
        <taxon>Datura</taxon>
    </lineage>
</organism>
<evidence type="ECO:0000313" key="2">
    <source>
        <dbReference type="Proteomes" id="UP000823775"/>
    </source>
</evidence>
<sequence length="107" mass="12269">YIRKVMAMAVDCYCHAPPWGPTRPPCCLVICDSTEGILYNYMTGKAARPHTTGSTDHREINVYNLQASMSNDRNDRDRAPTYPYCTIRERELHLWKSGSGRQELMTL</sequence>
<evidence type="ECO:0000313" key="1">
    <source>
        <dbReference type="EMBL" id="MCD9640083.1"/>
    </source>
</evidence>
<reference evidence="1 2" key="1">
    <citation type="journal article" date="2021" name="BMC Genomics">
        <title>Datura genome reveals duplications of psychoactive alkaloid biosynthetic genes and high mutation rate following tissue culture.</title>
        <authorList>
            <person name="Rajewski A."/>
            <person name="Carter-House D."/>
            <person name="Stajich J."/>
            <person name="Litt A."/>
        </authorList>
    </citation>
    <scope>NUCLEOTIDE SEQUENCE [LARGE SCALE GENOMIC DNA]</scope>
    <source>
        <strain evidence="1">AR-01</strain>
    </source>
</reference>
<name>A0ABS8UZ85_DATST</name>
<protein>
    <submittedName>
        <fullName evidence="1">Uncharacterized protein</fullName>
    </submittedName>
</protein>
<comment type="caution">
    <text evidence="1">The sequence shown here is derived from an EMBL/GenBank/DDBJ whole genome shotgun (WGS) entry which is preliminary data.</text>
</comment>
<proteinExistence type="predicted"/>
<accession>A0ABS8UZ85</accession>